<name>A0AA39HPA9_9BILA</name>
<feature type="region of interest" description="Disordered" evidence="1">
    <location>
        <begin position="93"/>
        <end position="140"/>
    </location>
</feature>
<evidence type="ECO:0000256" key="1">
    <source>
        <dbReference type="SAM" id="MobiDB-lite"/>
    </source>
</evidence>
<comment type="caution">
    <text evidence="2">The sequence shown here is derived from an EMBL/GenBank/DDBJ whole genome shotgun (WGS) entry which is preliminary data.</text>
</comment>
<evidence type="ECO:0000313" key="3">
    <source>
        <dbReference type="Proteomes" id="UP001175271"/>
    </source>
</evidence>
<feature type="compositionally biased region" description="Pro residues" evidence="1">
    <location>
        <begin position="71"/>
        <end position="80"/>
    </location>
</feature>
<gene>
    <name evidence="2" type="ORF">QR680_004181</name>
</gene>
<evidence type="ECO:0000313" key="2">
    <source>
        <dbReference type="EMBL" id="KAK0408821.1"/>
    </source>
</evidence>
<proteinExistence type="predicted"/>
<accession>A0AA39HPA9</accession>
<dbReference type="AlphaFoldDB" id="A0AA39HPA9"/>
<dbReference type="EMBL" id="JAUCMV010000003">
    <property type="protein sequence ID" value="KAK0408821.1"/>
    <property type="molecule type" value="Genomic_DNA"/>
</dbReference>
<dbReference type="Proteomes" id="UP001175271">
    <property type="component" value="Unassembled WGS sequence"/>
</dbReference>
<protein>
    <submittedName>
        <fullName evidence="2">Uncharacterized protein</fullName>
    </submittedName>
</protein>
<feature type="compositionally biased region" description="Basic and acidic residues" evidence="1">
    <location>
        <begin position="34"/>
        <end position="50"/>
    </location>
</feature>
<reference evidence="2" key="1">
    <citation type="submission" date="2023-06" db="EMBL/GenBank/DDBJ databases">
        <title>Genomic analysis of the entomopathogenic nematode Steinernema hermaphroditum.</title>
        <authorList>
            <person name="Schwarz E.M."/>
            <person name="Heppert J.K."/>
            <person name="Baniya A."/>
            <person name="Schwartz H.T."/>
            <person name="Tan C.-H."/>
            <person name="Antoshechkin I."/>
            <person name="Sternberg P.W."/>
            <person name="Goodrich-Blair H."/>
            <person name="Dillman A.R."/>
        </authorList>
    </citation>
    <scope>NUCLEOTIDE SEQUENCE</scope>
    <source>
        <strain evidence="2">PS9179</strain>
        <tissue evidence="2">Whole animal</tissue>
    </source>
</reference>
<feature type="region of interest" description="Disordered" evidence="1">
    <location>
        <begin position="1"/>
        <end position="80"/>
    </location>
</feature>
<sequence length="217" mass="24839">MKKKSREPQLLPNSGKTTSEEWQQKMSEARAVLKRYEEARQSRNEADNEQKIIFGAPEPPPLPAHLLKPFQPSPTFRPPRPLQEVMAELGILSEWDKDPREEDEDDQNNNSEYGGEATPNDDPFASTSSQRGGPAPMQPQSVHHELIVEIYYRLLMSRDYFHVLDELEIPRSMKFCITAEIYQRYKSMFSVGFTRKGLIVKPLLDIGGELDSDSDSD</sequence>
<organism evidence="2 3">
    <name type="scientific">Steinernema hermaphroditum</name>
    <dbReference type="NCBI Taxonomy" id="289476"/>
    <lineage>
        <taxon>Eukaryota</taxon>
        <taxon>Metazoa</taxon>
        <taxon>Ecdysozoa</taxon>
        <taxon>Nematoda</taxon>
        <taxon>Chromadorea</taxon>
        <taxon>Rhabditida</taxon>
        <taxon>Tylenchina</taxon>
        <taxon>Panagrolaimomorpha</taxon>
        <taxon>Strongyloidoidea</taxon>
        <taxon>Steinernematidae</taxon>
        <taxon>Steinernema</taxon>
    </lineage>
</organism>
<keyword evidence="3" id="KW-1185">Reference proteome</keyword>